<accession>A0A183F3F4</accession>
<dbReference type="GO" id="GO:0007155">
    <property type="term" value="P:cell adhesion"/>
    <property type="evidence" value="ECO:0007669"/>
    <property type="project" value="TreeGrafter"/>
</dbReference>
<keyword evidence="3" id="KW-1185">Reference proteome</keyword>
<accession>A0A3P7TG78</accession>
<dbReference type="GO" id="GO:0031012">
    <property type="term" value="C:extracellular matrix"/>
    <property type="evidence" value="ECO:0007669"/>
    <property type="project" value="TreeGrafter"/>
</dbReference>
<dbReference type="AlphaFoldDB" id="A0A183F3F4"/>
<dbReference type="SUPFAM" id="SSF82153">
    <property type="entry name" value="FAS1 domain"/>
    <property type="match status" value="2"/>
</dbReference>
<name>A0A183F3F4_HELPZ</name>
<dbReference type="InterPro" id="IPR050904">
    <property type="entry name" value="Adhesion/Biosynth-related"/>
</dbReference>
<evidence type="ECO:0000313" key="3">
    <source>
        <dbReference type="Proteomes" id="UP000050761"/>
    </source>
</evidence>
<gene>
    <name evidence="2" type="ORF">HPBE_LOCUS697</name>
</gene>
<evidence type="ECO:0000313" key="2">
    <source>
        <dbReference type="EMBL" id="VDO19079.1"/>
    </source>
</evidence>
<feature type="domain" description="FAS1" evidence="1">
    <location>
        <begin position="299"/>
        <end position="428"/>
    </location>
</feature>
<reference evidence="4" key="2">
    <citation type="submission" date="2019-09" db="UniProtKB">
        <authorList>
            <consortium name="WormBaseParasite"/>
        </authorList>
    </citation>
    <scope>IDENTIFICATION</scope>
</reference>
<dbReference type="InterPro" id="IPR036378">
    <property type="entry name" value="FAS1_dom_sf"/>
</dbReference>
<dbReference type="Pfam" id="PF02469">
    <property type="entry name" value="Fasciclin"/>
    <property type="match status" value="2"/>
</dbReference>
<evidence type="ECO:0000313" key="4">
    <source>
        <dbReference type="WBParaSite" id="HPBE_0000069601-mRNA-1"/>
    </source>
</evidence>
<dbReference type="EMBL" id="UZAH01000558">
    <property type="protein sequence ID" value="VDO19079.1"/>
    <property type="molecule type" value="Genomic_DNA"/>
</dbReference>
<proteinExistence type="predicted"/>
<feature type="domain" description="FAS1" evidence="1">
    <location>
        <begin position="561"/>
        <end position="694"/>
    </location>
</feature>
<protein>
    <submittedName>
        <fullName evidence="4">FAS1 domain-containing protein</fullName>
    </submittedName>
</protein>
<dbReference type="WBParaSite" id="HPBE_0000069601-mRNA-1">
    <property type="protein sequence ID" value="HPBE_0000069601-mRNA-1"/>
    <property type="gene ID" value="HPBE_0000069601"/>
</dbReference>
<dbReference type="GO" id="GO:0050839">
    <property type="term" value="F:cell adhesion molecule binding"/>
    <property type="evidence" value="ECO:0007669"/>
    <property type="project" value="TreeGrafter"/>
</dbReference>
<dbReference type="PROSITE" id="PS50213">
    <property type="entry name" value="FAS1"/>
    <property type="match status" value="2"/>
</dbReference>
<dbReference type="PANTHER" id="PTHR10900:SF77">
    <property type="entry name" value="FI19380P1"/>
    <property type="match status" value="1"/>
</dbReference>
<dbReference type="InterPro" id="IPR000782">
    <property type="entry name" value="FAS1_domain"/>
</dbReference>
<dbReference type="GO" id="GO:0030198">
    <property type="term" value="P:extracellular matrix organization"/>
    <property type="evidence" value="ECO:0007669"/>
    <property type="project" value="TreeGrafter"/>
</dbReference>
<reference evidence="2 3" key="1">
    <citation type="submission" date="2018-11" db="EMBL/GenBank/DDBJ databases">
        <authorList>
            <consortium name="Pathogen Informatics"/>
        </authorList>
    </citation>
    <scope>NUCLEOTIDE SEQUENCE [LARGE SCALE GENOMIC DNA]</scope>
</reference>
<dbReference type="GO" id="GO:0005615">
    <property type="term" value="C:extracellular space"/>
    <property type="evidence" value="ECO:0007669"/>
    <property type="project" value="TreeGrafter"/>
</dbReference>
<dbReference type="Proteomes" id="UP000050761">
    <property type="component" value="Unassembled WGS sequence"/>
</dbReference>
<evidence type="ECO:0000259" key="1">
    <source>
        <dbReference type="PROSITE" id="PS50213"/>
    </source>
</evidence>
<dbReference type="OrthoDB" id="286301at2759"/>
<dbReference type="SMART" id="SM00554">
    <property type="entry name" value="FAS1"/>
    <property type="match status" value="2"/>
</dbReference>
<organism evidence="3 4">
    <name type="scientific">Heligmosomoides polygyrus</name>
    <name type="common">Parasitic roundworm</name>
    <dbReference type="NCBI Taxonomy" id="6339"/>
    <lineage>
        <taxon>Eukaryota</taxon>
        <taxon>Metazoa</taxon>
        <taxon>Ecdysozoa</taxon>
        <taxon>Nematoda</taxon>
        <taxon>Chromadorea</taxon>
        <taxon>Rhabditida</taxon>
        <taxon>Rhabditina</taxon>
        <taxon>Rhabditomorpha</taxon>
        <taxon>Strongyloidea</taxon>
        <taxon>Heligmosomidae</taxon>
        <taxon>Heligmosomoides</taxon>
    </lineage>
</organism>
<dbReference type="PANTHER" id="PTHR10900">
    <property type="entry name" value="PERIOSTIN-RELATED"/>
    <property type="match status" value="1"/>
</dbReference>
<dbReference type="Gene3D" id="2.30.180.10">
    <property type="entry name" value="FAS1 domain"/>
    <property type="match status" value="2"/>
</dbReference>
<sequence length="718" mass="79876">MCSCSIGIRSSSQHHADFAPPQLEVAQISVGEIPDSLRGRARTTVVGRKTGVAEPTPHVAEQIFNIFDTIGSGFVHVSRLDGPHICSRETTKKSLTDGKTMKLEKTCRRYQNARKCLDTRTDSKGMKETVRIEECCEGYETRDIFKYGCPIESTALTMGEVLSSINSTLWLVAESSDSSKDLDSNNITVIIGTHEEDEPEDPKSHVLNRIVPGNYQTYDWKDEDVLETVGGGRFVVTQSEDAFGSIVTPSCSDAAYQATADYRLHTLQRTFLNCLPLNSSYRVQNGVLHQVSGDLKPAAESLLSVLTNDSRFSAFASLLSDELRLKLSSNESLTVFVPSAKALASLSESLQKDIKQATGCFVGSHIAEGSFCSHDLFDRHLKSLSGSDIESRSQTISNERVIRVGRARVMTGDIFTKNGVIHVIDDVLFNDELLSWREHIEVYNRNMMHALEEVVGNTSEPITILVPPAGNETVSSDFARNHVVVGDIVEEFKKPTAVTTEANSTIFAGYYRKTSPIWMRISMQPRQRQRGQIGCSRITQDSVKGCHAILHFIEKSLPSVVDNFDAFFAKRTDLSKFYRLWRESSLNGSLTDEKPLTAFIPSDDSFSNNEFKKLLSTPKLADVFVRRYIVEEPLCSFDLRGNPSEIRIQTYANMNGEGLRPTQMDGDIFVDGARVEESEIVLTNGVVYVLESTIVRNYVSTQPGENRRKTISLLNILP</sequence>